<dbReference type="AlphaFoldDB" id="A0A378WP00"/>
<sequence>MHTLARIGALATVPAMAVLLVIAIVAGRPAHEIAIYAVMLVLMTASSSYVVRSTRD</sequence>
<keyword evidence="1" id="KW-0812">Transmembrane</keyword>
<evidence type="ECO:0000256" key="1">
    <source>
        <dbReference type="SAM" id="Phobius"/>
    </source>
</evidence>
<evidence type="ECO:0000313" key="2">
    <source>
        <dbReference type="EMBL" id="SUA42968.1"/>
    </source>
</evidence>
<organism evidence="2 3">
    <name type="scientific">Nocardia africana</name>
    <dbReference type="NCBI Taxonomy" id="134964"/>
    <lineage>
        <taxon>Bacteria</taxon>
        <taxon>Bacillati</taxon>
        <taxon>Actinomycetota</taxon>
        <taxon>Actinomycetes</taxon>
        <taxon>Mycobacteriales</taxon>
        <taxon>Nocardiaceae</taxon>
        <taxon>Nocardia</taxon>
    </lineage>
</organism>
<dbReference type="EMBL" id="UGRU01000001">
    <property type="protein sequence ID" value="SUA42968.1"/>
    <property type="molecule type" value="Genomic_DNA"/>
</dbReference>
<keyword evidence="1" id="KW-1133">Transmembrane helix</keyword>
<protein>
    <submittedName>
        <fullName evidence="2">Uncharacterized protein</fullName>
    </submittedName>
</protein>
<reference evidence="2 3" key="1">
    <citation type="submission" date="2018-06" db="EMBL/GenBank/DDBJ databases">
        <authorList>
            <consortium name="Pathogen Informatics"/>
            <person name="Doyle S."/>
        </authorList>
    </citation>
    <scope>NUCLEOTIDE SEQUENCE [LARGE SCALE GENOMIC DNA]</scope>
    <source>
        <strain evidence="2 3">NCTC13184</strain>
    </source>
</reference>
<accession>A0A378WP00</accession>
<name>A0A378WP00_9NOCA</name>
<feature type="transmembrane region" description="Helical" evidence="1">
    <location>
        <begin position="33"/>
        <end position="51"/>
    </location>
</feature>
<dbReference type="Proteomes" id="UP000255082">
    <property type="component" value="Unassembled WGS sequence"/>
</dbReference>
<keyword evidence="1" id="KW-0472">Membrane</keyword>
<evidence type="ECO:0000313" key="3">
    <source>
        <dbReference type="Proteomes" id="UP000255082"/>
    </source>
</evidence>
<proteinExistence type="predicted"/>
<gene>
    <name evidence="2" type="ORF">NCTC13184_02328</name>
</gene>
<feature type="transmembrane region" description="Helical" evidence="1">
    <location>
        <begin position="7"/>
        <end position="27"/>
    </location>
</feature>
<dbReference type="RefSeq" id="WP_157126537.1">
    <property type="nucleotide sequence ID" value="NZ_JAJFOE010000001.1"/>
</dbReference>